<name>A0ABX0HER4_9BACT</name>
<dbReference type="Proteomes" id="UP000649799">
    <property type="component" value="Unassembled WGS sequence"/>
</dbReference>
<evidence type="ECO:0008006" key="3">
    <source>
        <dbReference type="Google" id="ProtNLM"/>
    </source>
</evidence>
<dbReference type="EMBL" id="JAANYN010000009">
    <property type="protein sequence ID" value="NHE58886.1"/>
    <property type="molecule type" value="Genomic_DNA"/>
</dbReference>
<evidence type="ECO:0000313" key="1">
    <source>
        <dbReference type="EMBL" id="NHE58886.1"/>
    </source>
</evidence>
<protein>
    <recommendedName>
        <fullName evidence="3">Exo-alpha-sialidase</fullName>
    </recommendedName>
</protein>
<evidence type="ECO:0000313" key="2">
    <source>
        <dbReference type="Proteomes" id="UP000649799"/>
    </source>
</evidence>
<keyword evidence="2" id="KW-1185">Reference proteome</keyword>
<gene>
    <name evidence="1" type="ORF">G9Q97_18910</name>
</gene>
<proteinExistence type="predicted"/>
<dbReference type="InterPro" id="IPR036278">
    <property type="entry name" value="Sialidase_sf"/>
</dbReference>
<dbReference type="SUPFAM" id="SSF50939">
    <property type="entry name" value="Sialidases"/>
    <property type="match status" value="1"/>
</dbReference>
<comment type="caution">
    <text evidence="1">The sequence shown here is derived from an EMBL/GenBank/DDBJ whole genome shotgun (WGS) entry which is preliminary data.</text>
</comment>
<dbReference type="RefSeq" id="WP_166149708.1">
    <property type="nucleotide sequence ID" value="NZ_JAANYN010000009.1"/>
</dbReference>
<accession>A0ABX0HER4</accession>
<organism evidence="1 2">
    <name type="scientific">Cyclobacterium plantarum</name>
    <dbReference type="NCBI Taxonomy" id="2716263"/>
    <lineage>
        <taxon>Bacteria</taxon>
        <taxon>Pseudomonadati</taxon>
        <taxon>Bacteroidota</taxon>
        <taxon>Cytophagia</taxon>
        <taxon>Cytophagales</taxon>
        <taxon>Cyclobacteriaceae</taxon>
        <taxon>Cyclobacterium</taxon>
    </lineage>
</organism>
<reference evidence="1 2" key="1">
    <citation type="submission" date="2020-03" db="EMBL/GenBank/DDBJ databases">
        <title>Cyclobacterium plantarum sp. nov., a marine bacterium isolated from a coastal-marine wetland.</title>
        <authorList>
            <person name="Sanchez-Porro C."/>
            <person name="Ventosa A."/>
            <person name="Amoozegar M."/>
        </authorList>
    </citation>
    <scope>NUCLEOTIDE SEQUENCE [LARGE SCALE GENOMIC DNA]</scope>
    <source>
        <strain evidence="1 2">GBPx2</strain>
    </source>
</reference>
<sequence length="334" mass="38286">MKQAFLFLILILISLLTGFAQNEESLNITKIWDEAPHNAFPDMIRFQDHFYVAVREGNNHMPDNSGRIQIIRSKDGDEWEKVGLLEKEDMDVREARLSVTPEGKIMVLTAVGIYDKGYKVLYPMVSFSNADGGSFSPLQKATMDMKPSLDWIWSLTWHEEIGYGIVYQIKPGGWEVHLLKTKNGIDFEHVSQLPIDGNPNESTIRFDKEGKMVVLVRRETSDKMGVLAKSAYPYTNWDFTKLTVRLGGPNFLFFGKNDLLIGTRDYRDTGAKTVLHRTDREGNIEKTIEFPSGGDTSYPGMLYYKNKLWMVYYSSHEDKTSIYLSKIPLKSLRK</sequence>
<dbReference type="Gene3D" id="2.120.10.10">
    <property type="match status" value="1"/>
</dbReference>